<name>A0ABD0LRN6_9CAEN</name>
<dbReference type="Proteomes" id="UP001519460">
    <property type="component" value="Unassembled WGS sequence"/>
</dbReference>
<dbReference type="CDD" id="cd07331">
    <property type="entry name" value="M48C_Oma1_like"/>
    <property type="match status" value="1"/>
</dbReference>
<keyword evidence="3" id="KW-0479">Metal-binding</keyword>
<evidence type="ECO:0000256" key="8">
    <source>
        <dbReference type="ARBA" id="ARBA00040360"/>
    </source>
</evidence>
<organism evidence="13 14">
    <name type="scientific">Batillaria attramentaria</name>
    <dbReference type="NCBI Taxonomy" id="370345"/>
    <lineage>
        <taxon>Eukaryota</taxon>
        <taxon>Metazoa</taxon>
        <taxon>Spiralia</taxon>
        <taxon>Lophotrochozoa</taxon>
        <taxon>Mollusca</taxon>
        <taxon>Gastropoda</taxon>
        <taxon>Caenogastropoda</taxon>
        <taxon>Sorbeoconcha</taxon>
        <taxon>Cerithioidea</taxon>
        <taxon>Batillariidae</taxon>
        <taxon>Batillaria</taxon>
    </lineage>
</organism>
<dbReference type="GO" id="GO:0006508">
    <property type="term" value="P:proteolysis"/>
    <property type="evidence" value="ECO:0007669"/>
    <property type="project" value="UniProtKB-KW"/>
</dbReference>
<reference evidence="13 14" key="1">
    <citation type="journal article" date="2023" name="Sci. Data">
        <title>Genome assembly of the Korean intertidal mud-creeper Batillaria attramentaria.</title>
        <authorList>
            <person name="Patra A.K."/>
            <person name="Ho P.T."/>
            <person name="Jun S."/>
            <person name="Lee S.J."/>
            <person name="Kim Y."/>
            <person name="Won Y.J."/>
        </authorList>
    </citation>
    <scope>NUCLEOTIDE SEQUENCE [LARGE SCALE GENOMIC DNA]</scope>
    <source>
        <strain evidence="13">Wonlab-2016</strain>
    </source>
</reference>
<keyword evidence="11" id="KW-1133">Transmembrane helix</keyword>
<evidence type="ECO:0000313" key="14">
    <source>
        <dbReference type="Proteomes" id="UP001519460"/>
    </source>
</evidence>
<gene>
    <name evidence="13" type="ORF">BaRGS_00006599</name>
</gene>
<dbReference type="GO" id="GO:0008237">
    <property type="term" value="F:metallopeptidase activity"/>
    <property type="evidence" value="ECO:0007669"/>
    <property type="project" value="UniProtKB-KW"/>
</dbReference>
<feature type="domain" description="Peptidase M48" evidence="12">
    <location>
        <begin position="225"/>
        <end position="396"/>
    </location>
</feature>
<keyword evidence="14" id="KW-1185">Reference proteome</keyword>
<feature type="transmembrane region" description="Helical" evidence="11">
    <location>
        <begin position="135"/>
        <end position="154"/>
    </location>
</feature>
<dbReference type="Gene3D" id="3.30.2010.10">
    <property type="entry name" value="Metalloproteases ('zincins'), catalytic domain"/>
    <property type="match status" value="1"/>
</dbReference>
<feature type="non-terminal residue" evidence="13">
    <location>
        <position position="471"/>
    </location>
</feature>
<evidence type="ECO:0000256" key="5">
    <source>
        <dbReference type="ARBA" id="ARBA00022833"/>
    </source>
</evidence>
<keyword evidence="6" id="KW-0482">Metalloprotease</keyword>
<dbReference type="InterPro" id="IPR051156">
    <property type="entry name" value="Mito/Outer_Membr_Metalloprot"/>
</dbReference>
<evidence type="ECO:0000256" key="3">
    <source>
        <dbReference type="ARBA" id="ARBA00022723"/>
    </source>
</evidence>
<evidence type="ECO:0000256" key="6">
    <source>
        <dbReference type="ARBA" id="ARBA00023049"/>
    </source>
</evidence>
<comment type="similarity">
    <text evidence="7">Belongs to the peptidase M48 family.</text>
</comment>
<dbReference type="AlphaFoldDB" id="A0ABD0LRN6"/>
<dbReference type="PANTHER" id="PTHR22726">
    <property type="entry name" value="METALLOENDOPEPTIDASE OMA1"/>
    <property type="match status" value="1"/>
</dbReference>
<dbReference type="GO" id="GO:0046872">
    <property type="term" value="F:metal ion binding"/>
    <property type="evidence" value="ECO:0007669"/>
    <property type="project" value="UniProtKB-KW"/>
</dbReference>
<dbReference type="EMBL" id="JACVVK020000027">
    <property type="protein sequence ID" value="KAK7502235.1"/>
    <property type="molecule type" value="Genomic_DNA"/>
</dbReference>
<comment type="cofactor">
    <cofactor evidence="1">
        <name>Zn(2+)</name>
        <dbReference type="ChEBI" id="CHEBI:29105"/>
    </cofactor>
</comment>
<keyword evidence="5" id="KW-0862">Zinc</keyword>
<proteinExistence type="inferred from homology"/>
<evidence type="ECO:0000313" key="13">
    <source>
        <dbReference type="EMBL" id="KAK7502235.1"/>
    </source>
</evidence>
<keyword evidence="4" id="KW-0378">Hydrolase</keyword>
<evidence type="ECO:0000256" key="11">
    <source>
        <dbReference type="SAM" id="Phobius"/>
    </source>
</evidence>
<dbReference type="PANTHER" id="PTHR22726:SF1">
    <property type="entry name" value="METALLOENDOPEPTIDASE OMA1, MITOCHONDRIAL"/>
    <property type="match status" value="1"/>
</dbReference>
<sequence length="471" mass="53383">MAATRNAAFQGKRWVVRRVTCFTDMRHFYGCRQLLRGPAATGHQLLSALNPPKSEYHATQCVWIKSSQNTGHETKHVSKCCFHTSPQRFVPPIFWIFIKPVAKLGAILSGRGVRKWWGGLPDEQRHHFRGRVKQNWYWFVVGALGLGGAALVYYETHLEETPITGRKRFIVVTHDQFQKIAAAEAAQQMEEFKDKMLPPDHPMVQRVLRIGQRLLQTNPEVQKLVNFEKWKVAVIQDPKTINAFVLPTGQIFVFTGILDFASNDDQLAVVIAHEMAHAILSHGIEQVSYAQLLDFTIIAAMAAIWCILPTDGLAVITQWFYNKFLGIMLHMPYSRKLEKEADKVGLQLAAKACYDVREGSVFWSRMQLMEDATDSEDSIPEWLSTHPSHQKRVELLDFLIPRALEARTECQCPNLSSKDPRDAIKELSSLVDNHRTAKKAGQNLNRGQKRKAVQQSSDIPPSHVFVATVAV</sequence>
<comment type="caution">
    <text evidence="13">The sequence shown here is derived from an EMBL/GenBank/DDBJ whole genome shotgun (WGS) entry which is preliminary data.</text>
</comment>
<feature type="region of interest" description="Disordered" evidence="10">
    <location>
        <begin position="438"/>
        <end position="458"/>
    </location>
</feature>
<evidence type="ECO:0000256" key="7">
    <source>
        <dbReference type="ARBA" id="ARBA00038233"/>
    </source>
</evidence>
<evidence type="ECO:0000256" key="1">
    <source>
        <dbReference type="ARBA" id="ARBA00001947"/>
    </source>
</evidence>
<accession>A0ABD0LRN6</accession>
<evidence type="ECO:0000256" key="9">
    <source>
        <dbReference type="ARBA" id="ARBA00042978"/>
    </source>
</evidence>
<protein>
    <recommendedName>
        <fullName evidence="8">Metalloendopeptidase OMA1, mitochondrial</fullName>
    </recommendedName>
    <alternativeName>
        <fullName evidence="9">Overlapping with the m-AAA protease 1 homolog</fullName>
    </alternativeName>
</protein>
<evidence type="ECO:0000256" key="10">
    <source>
        <dbReference type="SAM" id="MobiDB-lite"/>
    </source>
</evidence>
<evidence type="ECO:0000256" key="4">
    <source>
        <dbReference type="ARBA" id="ARBA00022801"/>
    </source>
</evidence>
<keyword evidence="11" id="KW-0812">Transmembrane</keyword>
<dbReference type="Pfam" id="PF01435">
    <property type="entry name" value="Peptidase_M48"/>
    <property type="match status" value="1"/>
</dbReference>
<keyword evidence="11" id="KW-0472">Membrane</keyword>
<evidence type="ECO:0000259" key="12">
    <source>
        <dbReference type="Pfam" id="PF01435"/>
    </source>
</evidence>
<keyword evidence="2" id="KW-0645">Protease</keyword>
<dbReference type="InterPro" id="IPR001915">
    <property type="entry name" value="Peptidase_M48"/>
</dbReference>
<evidence type="ECO:0000256" key="2">
    <source>
        <dbReference type="ARBA" id="ARBA00022670"/>
    </source>
</evidence>